<dbReference type="InterPro" id="IPR028087">
    <property type="entry name" value="Tad_N"/>
</dbReference>
<comment type="caution">
    <text evidence="4">The sequence shown here is derived from an EMBL/GenBank/DDBJ whole genome shotgun (WGS) entry which is preliminary data.</text>
</comment>
<feature type="transmembrane region" description="Helical" evidence="2">
    <location>
        <begin position="20"/>
        <end position="39"/>
    </location>
</feature>
<proteinExistence type="predicted"/>
<protein>
    <recommendedName>
        <fullName evidence="3">VWFA domain-containing protein</fullName>
    </recommendedName>
</protein>
<dbReference type="InterPro" id="IPR002035">
    <property type="entry name" value="VWF_A"/>
</dbReference>
<feature type="region of interest" description="Disordered" evidence="1">
    <location>
        <begin position="257"/>
        <end position="313"/>
    </location>
</feature>
<organism evidence="4 5">
    <name type="scientific">Methyloceanibacter stevinii</name>
    <dbReference type="NCBI Taxonomy" id="1774970"/>
    <lineage>
        <taxon>Bacteria</taxon>
        <taxon>Pseudomonadati</taxon>
        <taxon>Pseudomonadota</taxon>
        <taxon>Alphaproteobacteria</taxon>
        <taxon>Hyphomicrobiales</taxon>
        <taxon>Hyphomicrobiaceae</taxon>
        <taxon>Methyloceanibacter</taxon>
    </lineage>
</organism>
<evidence type="ECO:0000259" key="3">
    <source>
        <dbReference type="PROSITE" id="PS50234"/>
    </source>
</evidence>
<feature type="domain" description="VWFA" evidence="3">
    <location>
        <begin position="342"/>
        <end position="503"/>
    </location>
</feature>
<evidence type="ECO:0000313" key="5">
    <source>
        <dbReference type="Proteomes" id="UP000094172"/>
    </source>
</evidence>
<reference evidence="4 5" key="1">
    <citation type="journal article" date="2016" name="Environ. Microbiol.">
        <title>New Methyloceanibacter diversity from North Sea sediments includes methanotroph containing solely the soluble methane monooxygenase.</title>
        <authorList>
            <person name="Vekeman B."/>
            <person name="Kerckhof F.M."/>
            <person name="Cremers G."/>
            <person name="de Vos P."/>
            <person name="Vandamme P."/>
            <person name="Boon N."/>
            <person name="Op den Camp H.J."/>
            <person name="Heylen K."/>
        </authorList>
    </citation>
    <scope>NUCLEOTIDE SEQUENCE [LARGE SCALE GENOMIC DNA]</scope>
    <source>
        <strain evidence="4 5">R-67176</strain>
    </source>
</reference>
<dbReference type="SUPFAM" id="SSF53300">
    <property type="entry name" value="vWA-like"/>
    <property type="match status" value="1"/>
</dbReference>
<dbReference type="EMBL" id="LPWE01000010">
    <property type="protein sequence ID" value="ODR95539.1"/>
    <property type="molecule type" value="Genomic_DNA"/>
</dbReference>
<name>A0A1E3VPU0_9HYPH</name>
<sequence>MFKFSAARARRFPRDKRGNAAVVFGLAIVPIILMVGVAIDYGRAMTVRGSVSDAADAAALAIGSWVGLTEEELEEKAQQFFDANYASALSKDIKSDFKVSFVGDDIVVKATASVPTTFLRLANVNNLDVGIENTITKRQRNIELALVLDTTGSMGSSGKMNAMKDAAKKMVNDMFGDRNTSDTLDVALVPFAAAVNVGTDNKNATWLDKNAKSQVAKEDFGSGTKPFDFFDKLRRKKSSWDWEGCVRERSGYAYELTDATPGDENRNPDSLFAPYFAPDEPDSDNDDGYSYPNNYIDDQKCGERRSRNRTPEKCQRYTGKYDKISIQNHSNGPNKNCPPRPITALSDSKSDVTDAINALQANGYTNIPAGLLWGWRVLSPSAPFTEAEAYDEEERVKAIVLLTDGSNDPGRVYNHNGSNYNAFGYPSEGHLGSTSGSTAENELDEKTETVCNNIKAKGILIYTIGFRVSSSSTHTLLRNCASKPDMYYNSPSNSQLAAIFADIAQGLSELRIAQ</sequence>
<dbReference type="STRING" id="1774970.AUC70_01050"/>
<evidence type="ECO:0000313" key="4">
    <source>
        <dbReference type="EMBL" id="ODR95539.1"/>
    </source>
</evidence>
<dbReference type="PROSITE" id="PS50234">
    <property type="entry name" value="VWFA"/>
    <property type="match status" value="1"/>
</dbReference>
<accession>A0A1E3VPU0</accession>
<gene>
    <name evidence="4" type="ORF">AUC70_01050</name>
</gene>
<keyword evidence="2" id="KW-0472">Membrane</keyword>
<dbReference type="Proteomes" id="UP000094172">
    <property type="component" value="Unassembled WGS sequence"/>
</dbReference>
<dbReference type="Gene3D" id="3.40.50.410">
    <property type="entry name" value="von Willebrand factor, type A domain"/>
    <property type="match status" value="1"/>
</dbReference>
<keyword evidence="2" id="KW-1133">Transmembrane helix</keyword>
<dbReference type="Pfam" id="PF13400">
    <property type="entry name" value="Tad"/>
    <property type="match status" value="1"/>
</dbReference>
<evidence type="ECO:0000256" key="2">
    <source>
        <dbReference type="SAM" id="Phobius"/>
    </source>
</evidence>
<dbReference type="InterPro" id="IPR036465">
    <property type="entry name" value="vWFA_dom_sf"/>
</dbReference>
<evidence type="ECO:0000256" key="1">
    <source>
        <dbReference type="SAM" id="MobiDB-lite"/>
    </source>
</evidence>
<feature type="compositionally biased region" description="Basic and acidic residues" evidence="1">
    <location>
        <begin position="297"/>
        <end position="313"/>
    </location>
</feature>
<dbReference type="RefSeq" id="WP_069443755.1">
    <property type="nucleotide sequence ID" value="NZ_LPWE01000010.1"/>
</dbReference>
<keyword evidence="5" id="KW-1185">Reference proteome</keyword>
<keyword evidence="2" id="KW-0812">Transmembrane</keyword>
<dbReference type="AlphaFoldDB" id="A0A1E3VPU0"/>
<dbReference type="SMART" id="SM00327">
    <property type="entry name" value="VWA"/>
    <property type="match status" value="1"/>
</dbReference>